<dbReference type="CDD" id="cd17535">
    <property type="entry name" value="REC_NarL-like"/>
    <property type="match status" value="1"/>
</dbReference>
<dbReference type="InterPro" id="IPR000792">
    <property type="entry name" value="Tscrpt_reg_LuxR_C"/>
</dbReference>
<dbReference type="Pfam" id="PF00072">
    <property type="entry name" value="Response_reg"/>
    <property type="match status" value="1"/>
</dbReference>
<dbReference type="InterPro" id="IPR016032">
    <property type="entry name" value="Sig_transdc_resp-reg_C-effctor"/>
</dbReference>
<dbReference type="Gene3D" id="1.10.10.10">
    <property type="entry name" value="Winged helix-like DNA-binding domain superfamily/Winged helix DNA-binding domain"/>
    <property type="match status" value="1"/>
</dbReference>
<gene>
    <name evidence="6" type="ORF">H7F51_08240</name>
</gene>
<evidence type="ECO:0000256" key="1">
    <source>
        <dbReference type="ARBA" id="ARBA00022553"/>
    </source>
</evidence>
<dbReference type="AlphaFoldDB" id="A0A7X1FR95"/>
<dbReference type="SMART" id="SM00421">
    <property type="entry name" value="HTH_LUXR"/>
    <property type="match status" value="1"/>
</dbReference>
<feature type="modified residue" description="4-aspartylphosphate" evidence="3">
    <location>
        <position position="51"/>
    </location>
</feature>
<dbReference type="Gene3D" id="3.40.50.2300">
    <property type="match status" value="1"/>
</dbReference>
<dbReference type="PROSITE" id="PS50110">
    <property type="entry name" value="RESPONSE_REGULATORY"/>
    <property type="match status" value="1"/>
</dbReference>
<dbReference type="InterPro" id="IPR036388">
    <property type="entry name" value="WH-like_DNA-bd_sf"/>
</dbReference>
<keyword evidence="7" id="KW-1185">Reference proteome</keyword>
<dbReference type="InterPro" id="IPR058245">
    <property type="entry name" value="NreC/VraR/RcsB-like_REC"/>
</dbReference>
<dbReference type="Proteomes" id="UP000566813">
    <property type="component" value="Unassembled WGS sequence"/>
</dbReference>
<dbReference type="PANTHER" id="PTHR45566">
    <property type="entry name" value="HTH-TYPE TRANSCRIPTIONAL REGULATOR YHJB-RELATED"/>
    <property type="match status" value="1"/>
</dbReference>
<dbReference type="PANTHER" id="PTHR45566:SF1">
    <property type="entry name" value="HTH-TYPE TRANSCRIPTIONAL REGULATOR YHJB-RELATED"/>
    <property type="match status" value="1"/>
</dbReference>
<feature type="domain" description="HTH luxR-type" evidence="4">
    <location>
        <begin position="127"/>
        <end position="192"/>
    </location>
</feature>
<sequence>MLVDDHPLVRQALALTVAAIDPAVTVEQLEAVKEAEASLERDPGEALVLLDLHLPGQSGMEGLMRIKGRFPQVPVAIVSGDDDSATVLSAQACGAAGFISKTASRSSLITALGALMAGQDWFPDQEEVQPQEQLTAAQTRVLDCIRRGLMNKQIAHELGMSEHTVKYHLGGIFRKLGCYSRAQLVSTLIDSSARN</sequence>
<dbReference type="SUPFAM" id="SSF46894">
    <property type="entry name" value="C-terminal effector domain of the bipartite response regulators"/>
    <property type="match status" value="1"/>
</dbReference>
<evidence type="ECO:0000259" key="5">
    <source>
        <dbReference type="PROSITE" id="PS50110"/>
    </source>
</evidence>
<dbReference type="Pfam" id="PF00196">
    <property type="entry name" value="GerE"/>
    <property type="match status" value="1"/>
</dbReference>
<dbReference type="GO" id="GO:0003677">
    <property type="term" value="F:DNA binding"/>
    <property type="evidence" value="ECO:0007669"/>
    <property type="project" value="UniProtKB-KW"/>
</dbReference>
<dbReference type="CDD" id="cd06170">
    <property type="entry name" value="LuxR_C_like"/>
    <property type="match status" value="1"/>
</dbReference>
<dbReference type="InterPro" id="IPR001789">
    <property type="entry name" value="Sig_transdc_resp-reg_receiver"/>
</dbReference>
<feature type="domain" description="Response regulatory" evidence="5">
    <location>
        <begin position="1"/>
        <end position="116"/>
    </location>
</feature>
<organism evidence="6 7">
    <name type="scientific">Novosphingobium flavum</name>
    <dbReference type="NCBI Taxonomy" id="1778672"/>
    <lineage>
        <taxon>Bacteria</taxon>
        <taxon>Pseudomonadati</taxon>
        <taxon>Pseudomonadota</taxon>
        <taxon>Alphaproteobacteria</taxon>
        <taxon>Sphingomonadales</taxon>
        <taxon>Sphingomonadaceae</taxon>
        <taxon>Novosphingobium</taxon>
    </lineage>
</organism>
<keyword evidence="1 3" id="KW-0597">Phosphoprotein</keyword>
<dbReference type="GO" id="GO:0000160">
    <property type="term" value="P:phosphorelay signal transduction system"/>
    <property type="evidence" value="ECO:0007669"/>
    <property type="project" value="InterPro"/>
</dbReference>
<dbReference type="SUPFAM" id="SSF52172">
    <property type="entry name" value="CheY-like"/>
    <property type="match status" value="1"/>
</dbReference>
<evidence type="ECO:0000256" key="2">
    <source>
        <dbReference type="ARBA" id="ARBA00023125"/>
    </source>
</evidence>
<dbReference type="PRINTS" id="PR00038">
    <property type="entry name" value="HTHLUXR"/>
</dbReference>
<evidence type="ECO:0000259" key="4">
    <source>
        <dbReference type="PROSITE" id="PS50043"/>
    </source>
</evidence>
<proteinExistence type="predicted"/>
<keyword evidence="2" id="KW-0238">DNA-binding</keyword>
<dbReference type="InterPro" id="IPR051015">
    <property type="entry name" value="EvgA-like"/>
</dbReference>
<evidence type="ECO:0000313" key="7">
    <source>
        <dbReference type="Proteomes" id="UP000566813"/>
    </source>
</evidence>
<name>A0A7X1FR95_9SPHN</name>
<accession>A0A7X1FR95</accession>
<dbReference type="RefSeq" id="WP_185663763.1">
    <property type="nucleotide sequence ID" value="NZ_JACLAW010000005.1"/>
</dbReference>
<evidence type="ECO:0000256" key="3">
    <source>
        <dbReference type="PROSITE-ProRule" id="PRU00169"/>
    </source>
</evidence>
<protein>
    <submittedName>
        <fullName evidence="6">Response regulator transcription factor</fullName>
    </submittedName>
</protein>
<reference evidence="6 7" key="1">
    <citation type="submission" date="2020-08" db="EMBL/GenBank/DDBJ databases">
        <title>The genome sequence of type strain Novosphingobium flavum NBRC 111647.</title>
        <authorList>
            <person name="Liu Y."/>
        </authorList>
    </citation>
    <scope>NUCLEOTIDE SEQUENCE [LARGE SCALE GENOMIC DNA]</scope>
    <source>
        <strain evidence="6 7">NBRC 111647</strain>
    </source>
</reference>
<dbReference type="InterPro" id="IPR011006">
    <property type="entry name" value="CheY-like_superfamily"/>
</dbReference>
<dbReference type="PROSITE" id="PS50043">
    <property type="entry name" value="HTH_LUXR_2"/>
    <property type="match status" value="1"/>
</dbReference>
<dbReference type="GO" id="GO:0006355">
    <property type="term" value="P:regulation of DNA-templated transcription"/>
    <property type="evidence" value="ECO:0007669"/>
    <property type="project" value="InterPro"/>
</dbReference>
<dbReference type="SMART" id="SM00448">
    <property type="entry name" value="REC"/>
    <property type="match status" value="1"/>
</dbReference>
<comment type="caution">
    <text evidence="6">The sequence shown here is derived from an EMBL/GenBank/DDBJ whole genome shotgun (WGS) entry which is preliminary data.</text>
</comment>
<evidence type="ECO:0000313" key="6">
    <source>
        <dbReference type="EMBL" id="MBC2665509.1"/>
    </source>
</evidence>
<dbReference type="EMBL" id="JACLAW010000005">
    <property type="protein sequence ID" value="MBC2665509.1"/>
    <property type="molecule type" value="Genomic_DNA"/>
</dbReference>